<evidence type="ECO:0000313" key="2">
    <source>
        <dbReference type="EMBL" id="EQC27977.1"/>
    </source>
</evidence>
<dbReference type="SUPFAM" id="SSF49879">
    <property type="entry name" value="SMAD/FHA domain"/>
    <property type="match status" value="1"/>
</dbReference>
<proteinExistence type="predicted"/>
<protein>
    <recommendedName>
        <fullName evidence="1">FHA domain-containing protein</fullName>
    </recommendedName>
</protein>
<dbReference type="OrthoDB" id="76975at2759"/>
<evidence type="ECO:0000259" key="1">
    <source>
        <dbReference type="PROSITE" id="PS50006"/>
    </source>
</evidence>
<keyword evidence="3" id="KW-1185">Reference proteome</keyword>
<dbReference type="InterPro" id="IPR008984">
    <property type="entry name" value="SMAD_FHA_dom_sf"/>
</dbReference>
<accession>T0REH6</accession>
<dbReference type="AlphaFoldDB" id="T0REH6"/>
<dbReference type="SMART" id="SM00240">
    <property type="entry name" value="FHA"/>
    <property type="match status" value="1"/>
</dbReference>
<name>T0REH6_SAPDV</name>
<evidence type="ECO:0000313" key="3">
    <source>
        <dbReference type="Proteomes" id="UP000030762"/>
    </source>
</evidence>
<dbReference type="InterPro" id="IPR000253">
    <property type="entry name" value="FHA_dom"/>
</dbReference>
<dbReference type="EMBL" id="JH767200">
    <property type="protein sequence ID" value="EQC27977.1"/>
    <property type="molecule type" value="Genomic_DNA"/>
</dbReference>
<feature type="domain" description="FHA" evidence="1">
    <location>
        <begin position="35"/>
        <end position="92"/>
    </location>
</feature>
<gene>
    <name evidence="2" type="ORF">SDRG_14253</name>
</gene>
<dbReference type="PROSITE" id="PS50006">
    <property type="entry name" value="FHA_DOMAIN"/>
    <property type="match status" value="1"/>
</dbReference>
<dbReference type="Proteomes" id="UP000030762">
    <property type="component" value="Unassembled WGS sequence"/>
</dbReference>
<dbReference type="OMA" id="CLNETTA"/>
<dbReference type="RefSeq" id="XP_008618590.1">
    <property type="nucleotide sequence ID" value="XM_008620368.1"/>
</dbReference>
<dbReference type="InParanoid" id="T0REH6"/>
<dbReference type="VEuPathDB" id="FungiDB:SDRG_14253"/>
<organism evidence="2 3">
    <name type="scientific">Saprolegnia diclina (strain VS20)</name>
    <dbReference type="NCBI Taxonomy" id="1156394"/>
    <lineage>
        <taxon>Eukaryota</taxon>
        <taxon>Sar</taxon>
        <taxon>Stramenopiles</taxon>
        <taxon>Oomycota</taxon>
        <taxon>Saprolegniomycetes</taxon>
        <taxon>Saprolegniales</taxon>
        <taxon>Saprolegniaceae</taxon>
        <taxon>Saprolegnia</taxon>
    </lineage>
</organism>
<dbReference type="Gene3D" id="2.60.200.20">
    <property type="match status" value="1"/>
</dbReference>
<dbReference type="Pfam" id="PF00498">
    <property type="entry name" value="FHA"/>
    <property type="match status" value="1"/>
</dbReference>
<dbReference type="GeneID" id="19954980"/>
<reference evidence="2 3" key="1">
    <citation type="submission" date="2012-04" db="EMBL/GenBank/DDBJ databases">
        <title>The Genome Sequence of Saprolegnia declina VS20.</title>
        <authorList>
            <consortium name="The Broad Institute Genome Sequencing Platform"/>
            <person name="Russ C."/>
            <person name="Nusbaum C."/>
            <person name="Tyler B."/>
            <person name="van West P."/>
            <person name="Dieguez-Uribeondo J."/>
            <person name="de Bruijn I."/>
            <person name="Tripathy S."/>
            <person name="Jiang R."/>
            <person name="Young S.K."/>
            <person name="Zeng Q."/>
            <person name="Gargeya S."/>
            <person name="Fitzgerald M."/>
            <person name="Haas B."/>
            <person name="Abouelleil A."/>
            <person name="Alvarado L."/>
            <person name="Arachchi H.M."/>
            <person name="Berlin A."/>
            <person name="Chapman S.B."/>
            <person name="Goldberg J."/>
            <person name="Griggs A."/>
            <person name="Gujja S."/>
            <person name="Hansen M."/>
            <person name="Howarth C."/>
            <person name="Imamovic A."/>
            <person name="Larimer J."/>
            <person name="McCowen C."/>
            <person name="Montmayeur A."/>
            <person name="Murphy C."/>
            <person name="Neiman D."/>
            <person name="Pearson M."/>
            <person name="Priest M."/>
            <person name="Roberts A."/>
            <person name="Saif S."/>
            <person name="Shea T."/>
            <person name="Sisk P."/>
            <person name="Sykes S."/>
            <person name="Wortman J."/>
            <person name="Nusbaum C."/>
            <person name="Birren B."/>
        </authorList>
    </citation>
    <scope>NUCLEOTIDE SEQUENCE [LARGE SCALE GENOMIC DNA]</scope>
    <source>
        <strain evidence="2 3">VS20</strain>
    </source>
</reference>
<sequence>MRLCLNETTATTPAILAALQAAGLHEINLDDYDRVVLGREMFLNALAGIAPHPSIDLSYISRAHCALERAGHMTRLVTDLSYNGTRLNGIRLEHAIPYRLQHGQLLEVLPWKLGYIVDDDETDSEFIAMPELADETTVVLD</sequence>